<sequence>MLSIRFLVLLLVLSGNGLGRSASRSLKGALAACLAVAIAGNLQNLPTRLAYNLLRVIIWHILFNISLLLKFFC</sequence>
<evidence type="ECO:0008006" key="4">
    <source>
        <dbReference type="Google" id="ProtNLM"/>
    </source>
</evidence>
<evidence type="ECO:0000313" key="2">
    <source>
        <dbReference type="EMBL" id="KAJ8100410.1"/>
    </source>
</evidence>
<keyword evidence="3" id="KW-1185">Reference proteome</keyword>
<feature type="signal peptide" evidence="1">
    <location>
        <begin position="1"/>
        <end position="19"/>
    </location>
</feature>
<evidence type="ECO:0000256" key="1">
    <source>
        <dbReference type="SAM" id="SignalP"/>
    </source>
</evidence>
<reference evidence="2" key="1">
    <citation type="submission" date="2023-03" db="EMBL/GenBank/DDBJ databases">
        <title>Near-Complete genome sequence of Lipomyces tetrasporous NRRL Y-64009, an oleaginous yeast capable of growing on lignocellulosic hydrolysates.</title>
        <authorList>
            <consortium name="Lawrence Berkeley National Laboratory"/>
            <person name="Jagtap S.S."/>
            <person name="Liu J.-J."/>
            <person name="Walukiewicz H.E."/>
            <person name="Pangilinan J."/>
            <person name="Lipzen A."/>
            <person name="Ahrendt S."/>
            <person name="Koriabine M."/>
            <person name="Cobaugh K."/>
            <person name="Salamov A."/>
            <person name="Yoshinaga Y."/>
            <person name="Ng V."/>
            <person name="Daum C."/>
            <person name="Grigoriev I.V."/>
            <person name="Slininger P.J."/>
            <person name="Dien B.S."/>
            <person name="Jin Y.-S."/>
            <person name="Rao C.V."/>
        </authorList>
    </citation>
    <scope>NUCLEOTIDE SEQUENCE</scope>
    <source>
        <strain evidence="2">NRRL Y-64009</strain>
    </source>
</reference>
<gene>
    <name evidence="2" type="ORF">POJ06DRAFT_252628</name>
</gene>
<accession>A0AAD7QS88</accession>
<dbReference type="RefSeq" id="XP_056043860.1">
    <property type="nucleotide sequence ID" value="XM_056187547.1"/>
</dbReference>
<organism evidence="2 3">
    <name type="scientific">Lipomyces tetrasporus</name>
    <dbReference type="NCBI Taxonomy" id="54092"/>
    <lineage>
        <taxon>Eukaryota</taxon>
        <taxon>Fungi</taxon>
        <taxon>Dikarya</taxon>
        <taxon>Ascomycota</taxon>
        <taxon>Saccharomycotina</taxon>
        <taxon>Lipomycetes</taxon>
        <taxon>Lipomycetales</taxon>
        <taxon>Lipomycetaceae</taxon>
        <taxon>Lipomyces</taxon>
    </lineage>
</organism>
<evidence type="ECO:0000313" key="3">
    <source>
        <dbReference type="Proteomes" id="UP001217417"/>
    </source>
</evidence>
<dbReference type="GeneID" id="80882713"/>
<keyword evidence="1" id="KW-0732">Signal</keyword>
<dbReference type="Proteomes" id="UP001217417">
    <property type="component" value="Unassembled WGS sequence"/>
</dbReference>
<comment type="caution">
    <text evidence="2">The sequence shown here is derived from an EMBL/GenBank/DDBJ whole genome shotgun (WGS) entry which is preliminary data.</text>
</comment>
<name>A0AAD7QS88_9ASCO</name>
<dbReference type="AlphaFoldDB" id="A0AAD7QS88"/>
<feature type="chain" id="PRO_5042172119" description="Secreted protein" evidence="1">
    <location>
        <begin position="20"/>
        <end position="73"/>
    </location>
</feature>
<dbReference type="EMBL" id="JARPMG010000005">
    <property type="protein sequence ID" value="KAJ8100410.1"/>
    <property type="molecule type" value="Genomic_DNA"/>
</dbReference>
<protein>
    <recommendedName>
        <fullName evidence="4">Secreted protein</fullName>
    </recommendedName>
</protein>
<proteinExistence type="predicted"/>